<feature type="transmembrane region" description="Helical" evidence="2">
    <location>
        <begin position="19"/>
        <end position="37"/>
    </location>
</feature>
<feature type="transmembrane region" description="Helical" evidence="2">
    <location>
        <begin position="49"/>
        <end position="70"/>
    </location>
</feature>
<dbReference type="RefSeq" id="WP_306090647.1">
    <property type="nucleotide sequence ID" value="NZ_CP120992.1"/>
</dbReference>
<feature type="region of interest" description="Disordered" evidence="1">
    <location>
        <begin position="358"/>
        <end position="382"/>
    </location>
</feature>
<organism evidence="3 4">
    <name type="scientific">Streptomyces laculatispora</name>
    <dbReference type="NCBI Taxonomy" id="887464"/>
    <lineage>
        <taxon>Bacteria</taxon>
        <taxon>Bacillati</taxon>
        <taxon>Actinomycetota</taxon>
        <taxon>Actinomycetes</taxon>
        <taxon>Kitasatosporales</taxon>
        <taxon>Streptomycetaceae</taxon>
        <taxon>Streptomyces</taxon>
    </lineage>
</organism>
<feature type="transmembrane region" description="Helical" evidence="2">
    <location>
        <begin position="128"/>
        <end position="148"/>
    </location>
</feature>
<evidence type="ECO:0000313" key="4">
    <source>
        <dbReference type="Proteomes" id="UP001229952"/>
    </source>
</evidence>
<keyword evidence="4" id="KW-1185">Reference proteome</keyword>
<evidence type="ECO:0000256" key="1">
    <source>
        <dbReference type="SAM" id="MobiDB-lite"/>
    </source>
</evidence>
<evidence type="ECO:0008006" key="5">
    <source>
        <dbReference type="Google" id="ProtNLM"/>
    </source>
</evidence>
<evidence type="ECO:0000256" key="2">
    <source>
        <dbReference type="SAM" id="Phobius"/>
    </source>
</evidence>
<accession>A0ABY9I840</accession>
<keyword evidence="2" id="KW-1133">Transmembrane helix</keyword>
<keyword evidence="2" id="KW-0812">Transmembrane</keyword>
<sequence length="382" mass="40710">MAHEDDAVRLRRATGWCRVTGTAALVTGAVTTLNLLFPAPENRLLGDSSVIYAVLTALLTVLWWAGALLAPPLTAPALSDGPGSAAVPERLPRRRMTRATLLPSLFMAVLPLVVVRTIGAHAGPLEPVMPLFLAVAALISLFLLRGWLSGLIGGSAHSGPAELRRDAAAGAVAARRVRVGRAVWTGEGDGRWSASRRLMVSAEDRQIALRTADEESAQFPWLDLESAAVLEGREGWLCWAAAGGSWGDPVEQMGAALVTDDGYVVWGSTDRHVAEAAYAPEHSHPTAPRRVRRAPRASLYRPDVHRYALAMAAVTLLALVVAERGVGPDALSWCLALVAAGTGVRGVYGFTRRLADRPGPGWEPPAASRGRERHGRRDGDRV</sequence>
<dbReference type="EMBL" id="CP120992">
    <property type="protein sequence ID" value="WLQ43037.1"/>
    <property type="molecule type" value="Genomic_DNA"/>
</dbReference>
<name>A0ABY9I840_9ACTN</name>
<evidence type="ECO:0000313" key="3">
    <source>
        <dbReference type="EMBL" id="WLQ43037.1"/>
    </source>
</evidence>
<proteinExistence type="predicted"/>
<keyword evidence="2" id="KW-0472">Membrane</keyword>
<feature type="transmembrane region" description="Helical" evidence="2">
    <location>
        <begin position="330"/>
        <end position="348"/>
    </location>
</feature>
<gene>
    <name evidence="3" type="ORF">P8A22_25765</name>
</gene>
<reference evidence="3 4" key="1">
    <citation type="submission" date="2023-03" db="EMBL/GenBank/DDBJ databases">
        <title>Isolation and description of six Streptomyces strains from soil environments, able to metabolize different microbial glucans.</title>
        <authorList>
            <person name="Widen T."/>
            <person name="Larsbrink J."/>
        </authorList>
    </citation>
    <scope>NUCLEOTIDE SEQUENCE [LARGE SCALE GENOMIC DNA]</scope>
    <source>
        <strain evidence="3 4">Mut2</strain>
    </source>
</reference>
<dbReference type="Proteomes" id="UP001229952">
    <property type="component" value="Chromosome"/>
</dbReference>
<feature type="transmembrane region" description="Helical" evidence="2">
    <location>
        <begin position="307"/>
        <end position="324"/>
    </location>
</feature>
<protein>
    <recommendedName>
        <fullName evidence="5">Integral membrane protein</fullName>
    </recommendedName>
</protein>
<feature type="transmembrane region" description="Helical" evidence="2">
    <location>
        <begin position="100"/>
        <end position="122"/>
    </location>
</feature>